<keyword evidence="2" id="KW-1185">Reference proteome</keyword>
<evidence type="ECO:0000313" key="2">
    <source>
        <dbReference type="Proteomes" id="UP000613030"/>
    </source>
</evidence>
<proteinExistence type="predicted"/>
<comment type="caution">
    <text evidence="1">The sequence shown here is derived from an EMBL/GenBank/DDBJ whole genome shotgun (WGS) entry which is preliminary data.</text>
</comment>
<evidence type="ECO:0000313" key="1">
    <source>
        <dbReference type="EMBL" id="MBL0743490.1"/>
    </source>
</evidence>
<name>A0ABS1KVM0_9BACT</name>
<reference evidence="1 2" key="1">
    <citation type="submission" date="2021-01" db="EMBL/GenBank/DDBJ databases">
        <title>Chryseolinea sp. Jin1 Genome sequencing and assembly.</title>
        <authorList>
            <person name="Kim I."/>
        </authorList>
    </citation>
    <scope>NUCLEOTIDE SEQUENCE [LARGE SCALE GENOMIC DNA]</scope>
    <source>
        <strain evidence="1 2">Jin1</strain>
    </source>
</reference>
<dbReference type="RefSeq" id="WP_202012834.1">
    <property type="nucleotide sequence ID" value="NZ_JAERRB010000007.1"/>
</dbReference>
<accession>A0ABS1KVM0</accession>
<dbReference type="Proteomes" id="UP000613030">
    <property type="component" value="Unassembled WGS sequence"/>
</dbReference>
<protein>
    <submittedName>
        <fullName evidence="1">Uncharacterized protein</fullName>
    </submittedName>
</protein>
<gene>
    <name evidence="1" type="ORF">JI741_19815</name>
</gene>
<dbReference type="EMBL" id="JAERRB010000007">
    <property type="protein sequence ID" value="MBL0743490.1"/>
    <property type="molecule type" value="Genomic_DNA"/>
</dbReference>
<sequence length="185" mass="21327">MSTLVRFTLIIFLLSACRESNKDSERALDDLSSFAKHFCLLDHGVSGAHESRDQKSLVFSKMGRWERSYILVLREQDRGVRGVFQEVDLDKNASNDKPTVGYFRGSFFALEKEKWEELKVQAQEIVTNGAETEFNEGMLDQVEYILSYNGRTIRLGGEDARMKVEHFSKFLLDSVVDDHQSQYKQ</sequence>
<organism evidence="1 2">
    <name type="scientific">Chryseolinea lacunae</name>
    <dbReference type="NCBI Taxonomy" id="2801331"/>
    <lineage>
        <taxon>Bacteria</taxon>
        <taxon>Pseudomonadati</taxon>
        <taxon>Bacteroidota</taxon>
        <taxon>Cytophagia</taxon>
        <taxon>Cytophagales</taxon>
        <taxon>Fulvivirgaceae</taxon>
        <taxon>Chryseolinea</taxon>
    </lineage>
</organism>
<dbReference type="PROSITE" id="PS51257">
    <property type="entry name" value="PROKAR_LIPOPROTEIN"/>
    <property type="match status" value="1"/>
</dbReference>